<proteinExistence type="predicted"/>
<feature type="domain" description="HTH merR-type" evidence="5">
    <location>
        <begin position="1"/>
        <end position="69"/>
    </location>
</feature>
<keyword evidence="4" id="KW-0804">Transcription</keyword>
<dbReference type="GO" id="GO:0003677">
    <property type="term" value="F:DNA binding"/>
    <property type="evidence" value="ECO:0007669"/>
    <property type="project" value="UniProtKB-KW"/>
</dbReference>
<dbReference type="PROSITE" id="PS00552">
    <property type="entry name" value="HTH_MERR_1"/>
    <property type="match status" value="1"/>
</dbReference>
<dbReference type="SMART" id="SM00422">
    <property type="entry name" value="HTH_MERR"/>
    <property type="match status" value="1"/>
</dbReference>
<sequence>MRSGQVAAAAGVNRQTLRYYERRGLLREPERTPGGHRLYPAEAVTLLQVIKTAQRLGFTLEEVAGLLEAGTHRHGRRRGRPDAGLRESARAKLTEVEAKITDLRVIAGTLRQALEAGCDDLVACAAEEGCPLPFADLAGADTEADAAEPGNGEKGIEVTVRCADTACG</sequence>
<dbReference type="OrthoDB" id="9802039at2"/>
<dbReference type="InterPro" id="IPR000551">
    <property type="entry name" value="MerR-type_HTH_dom"/>
</dbReference>
<keyword evidence="2" id="KW-0805">Transcription regulation</keyword>
<dbReference type="GO" id="GO:0003700">
    <property type="term" value="F:DNA-binding transcription factor activity"/>
    <property type="evidence" value="ECO:0007669"/>
    <property type="project" value="InterPro"/>
</dbReference>
<keyword evidence="1" id="KW-0678">Repressor</keyword>
<dbReference type="PROSITE" id="PS50937">
    <property type="entry name" value="HTH_MERR_2"/>
    <property type="match status" value="1"/>
</dbReference>
<evidence type="ECO:0000256" key="2">
    <source>
        <dbReference type="ARBA" id="ARBA00023015"/>
    </source>
</evidence>
<dbReference type="PANTHER" id="PTHR30204">
    <property type="entry name" value="REDOX-CYCLING DRUG-SENSING TRANSCRIPTIONAL ACTIVATOR SOXR"/>
    <property type="match status" value="1"/>
</dbReference>
<reference evidence="6 7" key="1">
    <citation type="submission" date="2019-05" db="EMBL/GenBank/DDBJ databases">
        <title>Draft genome sequence of Actinomadura sp. 14C53.</title>
        <authorList>
            <person name="Saricaoglu S."/>
            <person name="Isik K."/>
        </authorList>
    </citation>
    <scope>NUCLEOTIDE SEQUENCE [LARGE SCALE GENOMIC DNA]</scope>
    <source>
        <strain evidence="6 7">14C53</strain>
    </source>
</reference>
<keyword evidence="7" id="KW-1185">Reference proteome</keyword>
<dbReference type="Pfam" id="PF13411">
    <property type="entry name" value="MerR_1"/>
    <property type="match status" value="1"/>
</dbReference>
<protein>
    <submittedName>
        <fullName evidence="6">MerR family transcriptional regulator</fullName>
    </submittedName>
</protein>
<evidence type="ECO:0000256" key="3">
    <source>
        <dbReference type="ARBA" id="ARBA00023125"/>
    </source>
</evidence>
<comment type="caution">
    <text evidence="6">The sequence shown here is derived from an EMBL/GenBank/DDBJ whole genome shotgun (WGS) entry which is preliminary data.</text>
</comment>
<name>A0A5C4JKB4_9ACTN</name>
<dbReference type="InterPro" id="IPR047057">
    <property type="entry name" value="MerR_fam"/>
</dbReference>
<dbReference type="InterPro" id="IPR009061">
    <property type="entry name" value="DNA-bd_dom_put_sf"/>
</dbReference>
<dbReference type="PRINTS" id="PR00040">
    <property type="entry name" value="HTHMERR"/>
</dbReference>
<gene>
    <name evidence="6" type="ORF">ETD83_00225</name>
</gene>
<dbReference type="Gene3D" id="1.10.1660.10">
    <property type="match status" value="1"/>
</dbReference>
<evidence type="ECO:0000313" key="7">
    <source>
        <dbReference type="Proteomes" id="UP000309174"/>
    </source>
</evidence>
<evidence type="ECO:0000256" key="4">
    <source>
        <dbReference type="ARBA" id="ARBA00023163"/>
    </source>
</evidence>
<organism evidence="6 7">
    <name type="scientific">Actinomadura soli</name>
    <dbReference type="NCBI Taxonomy" id="2508997"/>
    <lineage>
        <taxon>Bacteria</taxon>
        <taxon>Bacillati</taxon>
        <taxon>Actinomycetota</taxon>
        <taxon>Actinomycetes</taxon>
        <taxon>Streptosporangiales</taxon>
        <taxon>Thermomonosporaceae</taxon>
        <taxon>Actinomadura</taxon>
    </lineage>
</organism>
<evidence type="ECO:0000256" key="1">
    <source>
        <dbReference type="ARBA" id="ARBA00022491"/>
    </source>
</evidence>
<dbReference type="AlphaFoldDB" id="A0A5C4JKB4"/>
<dbReference type="SUPFAM" id="SSF46955">
    <property type="entry name" value="Putative DNA-binding domain"/>
    <property type="match status" value="1"/>
</dbReference>
<evidence type="ECO:0000313" key="6">
    <source>
        <dbReference type="EMBL" id="TMR07549.1"/>
    </source>
</evidence>
<dbReference type="EMBL" id="VCKW01000001">
    <property type="protein sequence ID" value="TMR07549.1"/>
    <property type="molecule type" value="Genomic_DNA"/>
</dbReference>
<dbReference type="PANTHER" id="PTHR30204:SF69">
    <property type="entry name" value="MERR-FAMILY TRANSCRIPTIONAL REGULATOR"/>
    <property type="match status" value="1"/>
</dbReference>
<evidence type="ECO:0000259" key="5">
    <source>
        <dbReference type="PROSITE" id="PS50937"/>
    </source>
</evidence>
<accession>A0A5C4JKB4</accession>
<keyword evidence="3" id="KW-0238">DNA-binding</keyword>
<dbReference type="Proteomes" id="UP000309174">
    <property type="component" value="Unassembled WGS sequence"/>
</dbReference>